<dbReference type="PROSITE" id="PS50893">
    <property type="entry name" value="ABC_TRANSPORTER_2"/>
    <property type="match status" value="1"/>
</dbReference>
<dbReference type="Gene3D" id="3.40.50.300">
    <property type="entry name" value="P-loop containing nucleotide triphosphate hydrolases"/>
    <property type="match status" value="1"/>
</dbReference>
<gene>
    <name evidence="8" type="ORF">SAMN05443432_104361</name>
</gene>
<evidence type="ECO:0000313" key="9">
    <source>
        <dbReference type="Proteomes" id="UP000322545"/>
    </source>
</evidence>
<dbReference type="Proteomes" id="UP000322545">
    <property type="component" value="Unassembled WGS sequence"/>
</dbReference>
<sequence length="286" mass="30853">MLPALGLFCVQTPGGMMLDLVTDRPSGAAAKAQALAQTGPLIAARGLCKSYDRRRTILDGVDLEIAAGERVALIGSNGSGKSTLLKSLIGLHPISGGTLHCFGEPVDARGSRKQRLAMRRQTGFVFQKHCLVRRRTVLSNVIHGLFGDAGSWRAFSHSLAPPEWRDRAMQALAEVDLADKALERADALSGGQQQRVAIARALVRRPRLLIADEPAASLDPVSGRNVMELFTQLCRDHGITLLYTSHDMAHAVDYADRVVALKGGKVLFDRPAAQVTRADLKDTFDG</sequence>
<name>A0A1M7FX88_9RHOB</name>
<evidence type="ECO:0000256" key="1">
    <source>
        <dbReference type="ARBA" id="ARBA00022448"/>
    </source>
</evidence>
<keyword evidence="4 8" id="KW-0067">ATP-binding</keyword>
<dbReference type="EMBL" id="FRCB01000004">
    <property type="protein sequence ID" value="SHM08684.1"/>
    <property type="molecule type" value="Genomic_DNA"/>
</dbReference>
<evidence type="ECO:0000313" key="8">
    <source>
        <dbReference type="EMBL" id="SHM08684.1"/>
    </source>
</evidence>
<dbReference type="SMART" id="SM00382">
    <property type="entry name" value="AAA"/>
    <property type="match status" value="1"/>
</dbReference>
<dbReference type="InterPro" id="IPR017871">
    <property type="entry name" value="ABC_transporter-like_CS"/>
</dbReference>
<keyword evidence="3" id="KW-0547">Nucleotide-binding</keyword>
<dbReference type="SUPFAM" id="SSF52540">
    <property type="entry name" value="P-loop containing nucleoside triphosphate hydrolases"/>
    <property type="match status" value="1"/>
</dbReference>
<reference evidence="8 9" key="1">
    <citation type="submission" date="2016-11" db="EMBL/GenBank/DDBJ databases">
        <authorList>
            <person name="Varghese N."/>
            <person name="Submissions S."/>
        </authorList>
    </citation>
    <scope>NUCLEOTIDE SEQUENCE [LARGE SCALE GENOMIC DNA]</scope>
    <source>
        <strain evidence="8 9">DSM 28249</strain>
    </source>
</reference>
<keyword evidence="5" id="KW-1278">Translocase</keyword>
<dbReference type="PANTHER" id="PTHR43166">
    <property type="entry name" value="AMINO ACID IMPORT ATP-BINDING PROTEIN"/>
    <property type="match status" value="1"/>
</dbReference>
<accession>A0A1M7FX88</accession>
<dbReference type="AlphaFoldDB" id="A0A1M7FX88"/>
<dbReference type="PROSITE" id="PS00211">
    <property type="entry name" value="ABC_TRANSPORTER_1"/>
    <property type="match status" value="1"/>
</dbReference>
<evidence type="ECO:0000256" key="2">
    <source>
        <dbReference type="ARBA" id="ARBA00022475"/>
    </source>
</evidence>
<dbReference type="InterPro" id="IPR003439">
    <property type="entry name" value="ABC_transporter-like_ATP-bd"/>
</dbReference>
<evidence type="ECO:0000256" key="6">
    <source>
        <dbReference type="ARBA" id="ARBA00023136"/>
    </source>
</evidence>
<dbReference type="PANTHER" id="PTHR43166:SF6">
    <property type="entry name" value="PHOSPHONATES IMPORT ATP-BINDING PROTEIN PHNC"/>
    <property type="match status" value="1"/>
</dbReference>
<evidence type="ECO:0000256" key="5">
    <source>
        <dbReference type="ARBA" id="ARBA00022967"/>
    </source>
</evidence>
<feature type="domain" description="ABC transporter" evidence="7">
    <location>
        <begin position="42"/>
        <end position="280"/>
    </location>
</feature>
<dbReference type="InterPro" id="IPR003593">
    <property type="entry name" value="AAA+_ATPase"/>
</dbReference>
<keyword evidence="9" id="KW-1185">Reference proteome</keyword>
<dbReference type="GO" id="GO:0016887">
    <property type="term" value="F:ATP hydrolysis activity"/>
    <property type="evidence" value="ECO:0007669"/>
    <property type="project" value="InterPro"/>
</dbReference>
<keyword evidence="2" id="KW-1003">Cell membrane</keyword>
<protein>
    <submittedName>
        <fullName evidence="8">Phosphonate transport system ATP-binding protein</fullName>
    </submittedName>
</protein>
<dbReference type="Pfam" id="PF00005">
    <property type="entry name" value="ABC_tran"/>
    <property type="match status" value="1"/>
</dbReference>
<dbReference type="InterPro" id="IPR050086">
    <property type="entry name" value="MetN_ABC_transporter-like"/>
</dbReference>
<proteinExistence type="predicted"/>
<keyword evidence="6" id="KW-0472">Membrane</keyword>
<keyword evidence="1" id="KW-0813">Transport</keyword>
<evidence type="ECO:0000256" key="3">
    <source>
        <dbReference type="ARBA" id="ARBA00022741"/>
    </source>
</evidence>
<evidence type="ECO:0000256" key="4">
    <source>
        <dbReference type="ARBA" id="ARBA00022840"/>
    </source>
</evidence>
<organism evidence="8 9">
    <name type="scientific">Roseovarius litoreus</name>
    <dbReference type="NCBI Taxonomy" id="1155722"/>
    <lineage>
        <taxon>Bacteria</taxon>
        <taxon>Pseudomonadati</taxon>
        <taxon>Pseudomonadota</taxon>
        <taxon>Alphaproteobacteria</taxon>
        <taxon>Rhodobacterales</taxon>
        <taxon>Roseobacteraceae</taxon>
        <taxon>Roseovarius</taxon>
    </lineage>
</organism>
<dbReference type="GO" id="GO:0005524">
    <property type="term" value="F:ATP binding"/>
    <property type="evidence" value="ECO:0007669"/>
    <property type="project" value="UniProtKB-KW"/>
</dbReference>
<evidence type="ECO:0000259" key="7">
    <source>
        <dbReference type="PROSITE" id="PS50893"/>
    </source>
</evidence>
<dbReference type="InterPro" id="IPR027417">
    <property type="entry name" value="P-loop_NTPase"/>
</dbReference>